<reference evidence="1 2" key="1">
    <citation type="journal article" date="2010" name="ChemBioChem">
        <title>Cloning and characterization of the biosynthetic gene cluster of 16-membered macrolide antibiotic FD-891: involvement of a dual functional cytochrome P450 monooxygenase catalyzing epoxidation and hydroxylation.</title>
        <authorList>
            <person name="Kudo F."/>
            <person name="Motegi A."/>
            <person name="Mizoue K."/>
            <person name="Eguchi T."/>
        </authorList>
    </citation>
    <scope>NUCLEOTIDE SEQUENCE [LARGE SCALE GENOMIC DNA]</scope>
    <source>
        <strain evidence="1 2">A-8890</strain>
    </source>
</reference>
<gene>
    <name evidence="1" type="ORF">SGFS_068920</name>
</gene>
<dbReference type="EMBL" id="AP018448">
    <property type="protein sequence ID" value="BBC35598.1"/>
    <property type="molecule type" value="Genomic_DNA"/>
</dbReference>
<evidence type="ECO:0000313" key="2">
    <source>
        <dbReference type="Proteomes" id="UP001321542"/>
    </source>
</evidence>
<name>A0ABN5VQZ0_9ACTN</name>
<dbReference type="Proteomes" id="UP001321542">
    <property type="component" value="Chromosome"/>
</dbReference>
<organism evidence="1 2">
    <name type="scientific">Streptomyces graminofaciens</name>
    <dbReference type="NCBI Taxonomy" id="68212"/>
    <lineage>
        <taxon>Bacteria</taxon>
        <taxon>Bacillati</taxon>
        <taxon>Actinomycetota</taxon>
        <taxon>Actinomycetes</taxon>
        <taxon>Kitasatosporales</taxon>
        <taxon>Streptomycetaceae</taxon>
        <taxon>Streptomyces</taxon>
    </lineage>
</organism>
<keyword evidence="2" id="KW-1185">Reference proteome</keyword>
<sequence length="87" mass="9602">MSPAHKVAHPRVVTRTTLDAGEIGRTICRTGRRRRRRGPLLSDPRLRPALLLRYGVLRYGVLAPCTHALASPSLPSPSVAVTTYAYR</sequence>
<reference evidence="1 2" key="2">
    <citation type="journal article" date="2023" name="ChemBioChem">
        <title>Acyltransferase Domain Exchange between Two Independent Type I Polyketide Synthases in the Same Producer Strain of Macrolide Antibiotics.</title>
        <authorList>
            <person name="Kudo F."/>
            <person name="Kishikawa K."/>
            <person name="Tsuboi K."/>
            <person name="Kido T."/>
            <person name="Usui T."/>
            <person name="Hashimoto J."/>
            <person name="Shin-Ya K."/>
            <person name="Miyanaga A."/>
            <person name="Eguchi T."/>
        </authorList>
    </citation>
    <scope>NUCLEOTIDE SEQUENCE [LARGE SCALE GENOMIC DNA]</scope>
    <source>
        <strain evidence="1 2">A-8890</strain>
    </source>
</reference>
<protein>
    <submittedName>
        <fullName evidence="1">Uncharacterized protein</fullName>
    </submittedName>
</protein>
<proteinExistence type="predicted"/>
<evidence type="ECO:0000313" key="1">
    <source>
        <dbReference type="EMBL" id="BBC35598.1"/>
    </source>
</evidence>
<accession>A0ABN5VQZ0</accession>